<protein>
    <submittedName>
        <fullName evidence="4">Protein FAM98B</fullName>
    </submittedName>
</protein>
<gene>
    <name evidence="4" type="primary">LOC105362123</name>
</gene>
<dbReference type="PANTHER" id="PTHR31353:SF1">
    <property type="entry name" value="PROTEIN FAM98B"/>
    <property type="match status" value="1"/>
</dbReference>
<sequence length="494" mass="56134">MEAELIQNLKDIGYAGPLIDPIKFNEALQGGAKSLEFTSLVSWLTYEIGSFENLDDTVHPITSPDDANSFLEELNIFLKELDCRNEKLTEGGKNEKLASIQENEALLEYLIIELMSSKILKSRNLDTQDKSMPITESTTAKVIREMISALDFTKPPENITANLFFKDIHGKVTQILQKVPKNLVCKPLFFGELNAEQWQELDKLHADLNEEYTIRREMLLQRFDVTINSFLWSERLKDKEREVNECYKAQRKLMKCKPDVTFAHLLSSRDDLAIIEKTSNASVRKNTRSAINSYIIGSVPDRGGRTTEHEPPPPETFKQNTKGQGSKSQYNDSGRYKRDGDGNSNSGGKFRDHKLAASNFGQNFDNPAQGSSFGNQDFSFGTQVRKNFHYNSNPNKHFNYGNQSSSSYRGNQSGCYDQYSAYADQSTSGYNPNSGYENQRGYNNRSAGGYNRGDQNRSRRVQGGWNQNFDTDFSSGNTNNYYGNHQMQERGRRH</sequence>
<evidence type="ECO:0000256" key="2">
    <source>
        <dbReference type="SAM" id="MobiDB-lite"/>
    </source>
</evidence>
<dbReference type="Pfam" id="PF10239">
    <property type="entry name" value="DUF2465"/>
    <property type="match status" value="1"/>
</dbReference>
<evidence type="ECO:0000256" key="1">
    <source>
        <dbReference type="ARBA" id="ARBA00007218"/>
    </source>
</evidence>
<feature type="compositionally biased region" description="Basic and acidic residues" evidence="2">
    <location>
        <begin position="302"/>
        <end position="312"/>
    </location>
</feature>
<dbReference type="GeneID" id="105362123"/>
<dbReference type="GO" id="GO:0072669">
    <property type="term" value="C:tRNA-splicing ligase complex"/>
    <property type="evidence" value="ECO:0007669"/>
    <property type="project" value="TreeGrafter"/>
</dbReference>
<reference evidence="4" key="1">
    <citation type="submission" date="2025-08" db="UniProtKB">
        <authorList>
            <consortium name="RefSeq"/>
        </authorList>
    </citation>
    <scope>IDENTIFICATION</scope>
</reference>
<evidence type="ECO:0000313" key="4">
    <source>
        <dbReference type="RefSeq" id="XP_011497776.1"/>
    </source>
</evidence>
<feature type="compositionally biased region" description="Polar residues" evidence="2">
    <location>
        <begin position="426"/>
        <end position="446"/>
    </location>
</feature>
<dbReference type="RefSeq" id="XP_011497776.1">
    <property type="nucleotide sequence ID" value="XM_011499474.1"/>
</dbReference>
<proteinExistence type="inferred from homology"/>
<organism evidence="3 4">
    <name type="scientific">Ceratosolen solmsi marchali</name>
    <dbReference type="NCBI Taxonomy" id="326594"/>
    <lineage>
        <taxon>Eukaryota</taxon>
        <taxon>Metazoa</taxon>
        <taxon>Ecdysozoa</taxon>
        <taxon>Arthropoda</taxon>
        <taxon>Hexapoda</taxon>
        <taxon>Insecta</taxon>
        <taxon>Pterygota</taxon>
        <taxon>Neoptera</taxon>
        <taxon>Endopterygota</taxon>
        <taxon>Hymenoptera</taxon>
        <taxon>Apocrita</taxon>
        <taxon>Proctotrupomorpha</taxon>
        <taxon>Chalcidoidea</taxon>
        <taxon>Agaonidae</taxon>
        <taxon>Agaoninae</taxon>
        <taxon>Ceratosolen</taxon>
    </lineage>
</organism>
<keyword evidence="3" id="KW-1185">Reference proteome</keyword>
<comment type="similarity">
    <text evidence="1">Belongs to the FAM98 family.</text>
</comment>
<dbReference type="AlphaFoldDB" id="A0AAJ7DVD7"/>
<feature type="region of interest" description="Disordered" evidence="2">
    <location>
        <begin position="390"/>
        <end position="412"/>
    </location>
</feature>
<dbReference type="InterPro" id="IPR018797">
    <property type="entry name" value="FAM98"/>
</dbReference>
<dbReference type="KEGG" id="csol:105362123"/>
<feature type="compositionally biased region" description="Polar residues" evidence="2">
    <location>
        <begin position="464"/>
        <end position="486"/>
    </location>
</feature>
<name>A0AAJ7DVD7_9HYME</name>
<feature type="region of interest" description="Disordered" evidence="2">
    <location>
        <begin position="294"/>
        <end position="352"/>
    </location>
</feature>
<feature type="region of interest" description="Disordered" evidence="2">
    <location>
        <begin position="426"/>
        <end position="494"/>
    </location>
</feature>
<accession>A0AAJ7DVD7</accession>
<dbReference type="PANTHER" id="PTHR31353">
    <property type="entry name" value="FAM98"/>
    <property type="match status" value="1"/>
</dbReference>
<dbReference type="Proteomes" id="UP000695007">
    <property type="component" value="Unplaced"/>
</dbReference>
<evidence type="ECO:0000313" key="3">
    <source>
        <dbReference type="Proteomes" id="UP000695007"/>
    </source>
</evidence>
<feature type="compositionally biased region" description="Polar residues" evidence="2">
    <location>
        <begin position="317"/>
        <end position="332"/>
    </location>
</feature>
<feature type="region of interest" description="Disordered" evidence="2">
    <location>
        <begin position="359"/>
        <end position="378"/>
    </location>
</feature>